<keyword evidence="5" id="KW-1185">Reference proteome</keyword>
<reference evidence="4 5" key="1">
    <citation type="submission" date="2017-06" db="EMBL/GenBank/DDBJ databases">
        <title>Comparative genomic analysis of Ambrosia Fusariam Clade fungi.</title>
        <authorList>
            <person name="Stajich J.E."/>
            <person name="Carrillo J."/>
            <person name="Kijimoto T."/>
            <person name="Eskalen A."/>
            <person name="O'Donnell K."/>
            <person name="Kasson M."/>
        </authorList>
    </citation>
    <scope>NUCLEOTIDE SEQUENCE [LARGE SCALE GENOMIC DNA]</scope>
    <source>
        <strain evidence="4 5">NRRL62579</strain>
    </source>
</reference>
<evidence type="ECO:0000256" key="2">
    <source>
        <dbReference type="ARBA" id="ARBA00023445"/>
    </source>
</evidence>
<dbReference type="EMBL" id="NKCK01000228">
    <property type="protein sequence ID" value="RSL90678.1"/>
    <property type="molecule type" value="Genomic_DNA"/>
</dbReference>
<dbReference type="AlphaFoldDB" id="A0A428SLH9"/>
<dbReference type="InterPro" id="IPR036291">
    <property type="entry name" value="NAD(P)-bd_dom_sf"/>
</dbReference>
<dbReference type="Gene3D" id="3.40.50.720">
    <property type="entry name" value="NAD(P)-binding Rossmann-like Domain"/>
    <property type="match status" value="1"/>
</dbReference>
<dbReference type="GO" id="GO:0016616">
    <property type="term" value="F:oxidoreductase activity, acting on the CH-OH group of donors, NAD or NADP as acceptor"/>
    <property type="evidence" value="ECO:0007669"/>
    <property type="project" value="TreeGrafter"/>
</dbReference>
<evidence type="ECO:0000259" key="3">
    <source>
        <dbReference type="Pfam" id="PF01370"/>
    </source>
</evidence>
<dbReference type="Proteomes" id="UP000287144">
    <property type="component" value="Unassembled WGS sequence"/>
</dbReference>
<dbReference type="FunFam" id="3.40.50.720:FF:000336">
    <property type="entry name" value="Aldehyde reductase"/>
    <property type="match status" value="1"/>
</dbReference>
<dbReference type="PANTHER" id="PTHR10366">
    <property type="entry name" value="NAD DEPENDENT EPIMERASE/DEHYDRATASE"/>
    <property type="match status" value="1"/>
</dbReference>
<protein>
    <recommendedName>
        <fullName evidence="3">NAD-dependent epimerase/dehydratase domain-containing protein</fullName>
    </recommendedName>
</protein>
<evidence type="ECO:0000313" key="4">
    <source>
        <dbReference type="EMBL" id="RSL90678.1"/>
    </source>
</evidence>
<comment type="similarity">
    <text evidence="2">Belongs to the NAD(P)-dependent epimerase/dehydratase family. Dihydroflavonol-4-reductase subfamily.</text>
</comment>
<evidence type="ECO:0000256" key="1">
    <source>
        <dbReference type="ARBA" id="ARBA00023002"/>
    </source>
</evidence>
<gene>
    <name evidence="4" type="ORF">CEP52_014506</name>
</gene>
<dbReference type="STRING" id="1325735.A0A428SLH9"/>
<dbReference type="InterPro" id="IPR001509">
    <property type="entry name" value="Epimerase_deHydtase"/>
</dbReference>
<dbReference type="Pfam" id="PF01370">
    <property type="entry name" value="Epimerase"/>
    <property type="match status" value="1"/>
</dbReference>
<dbReference type="SUPFAM" id="SSF51735">
    <property type="entry name" value="NAD(P)-binding Rossmann-fold domains"/>
    <property type="match status" value="1"/>
</dbReference>
<evidence type="ECO:0000313" key="5">
    <source>
        <dbReference type="Proteomes" id="UP000287144"/>
    </source>
</evidence>
<organism evidence="4 5">
    <name type="scientific">Fusarium oligoseptatum</name>
    <dbReference type="NCBI Taxonomy" id="2604345"/>
    <lineage>
        <taxon>Eukaryota</taxon>
        <taxon>Fungi</taxon>
        <taxon>Dikarya</taxon>
        <taxon>Ascomycota</taxon>
        <taxon>Pezizomycotina</taxon>
        <taxon>Sordariomycetes</taxon>
        <taxon>Hypocreomycetidae</taxon>
        <taxon>Hypocreales</taxon>
        <taxon>Nectriaceae</taxon>
        <taxon>Fusarium</taxon>
        <taxon>Fusarium solani species complex</taxon>
    </lineage>
</organism>
<accession>A0A428SLH9</accession>
<dbReference type="CDD" id="cd05227">
    <property type="entry name" value="AR_SDR_e"/>
    <property type="match status" value="1"/>
</dbReference>
<name>A0A428SLH9_9HYPO</name>
<dbReference type="InterPro" id="IPR050425">
    <property type="entry name" value="NAD(P)_dehydrat-like"/>
</dbReference>
<comment type="caution">
    <text evidence="4">The sequence shown here is derived from an EMBL/GenBank/DDBJ whole genome shotgun (WGS) entry which is preliminary data.</text>
</comment>
<proteinExistence type="inferred from homology"/>
<sequence length="344" mass="37754">MSSPTSESILVTGATGFVASHLILQLLSLNYNVRVTIRDSSKESSVRQDLDAAGANNLANLDFFVADLTKDEGWDAAMDGCDYVHHVASPFPSQAPKDENELLKPAKEGTLRVLQAAARANVKRVVFTSSFAAIGYGKQDKDEFNEEDWSDPQGLPVYHKSKLFAERAAWDFVKQQQDSRLELVVINPVGIFGPVLGQKVSSSIGLIKTILEGGMAACPRIYFNLVDVRDLAKLHILAMTHPKAGGERFIASGDGAPLSLMDVANIVREQRPKKAAKIPKRQLQDWMVKAMGFVSPQVRSLVPQLGQRRPLSNLKAKRVLGWKPRTVEDCLGDTVDSLAQHKLI</sequence>
<feature type="domain" description="NAD-dependent epimerase/dehydratase" evidence="3">
    <location>
        <begin position="9"/>
        <end position="246"/>
    </location>
</feature>
<dbReference type="PANTHER" id="PTHR10366:SF564">
    <property type="entry name" value="STEROL-4-ALPHA-CARBOXYLATE 3-DEHYDROGENASE, DECARBOXYLATING"/>
    <property type="match status" value="1"/>
</dbReference>
<keyword evidence="1" id="KW-0560">Oxidoreductase</keyword>